<dbReference type="EMBL" id="MK033569">
    <property type="protein sequence ID" value="QBH66357.1"/>
    <property type="molecule type" value="Genomic_DNA"/>
</dbReference>
<gene>
    <name evidence="5" type="primary">ORF 1629</name>
    <name evidence="5" type="ORF">PhopGVgp002</name>
</gene>
<sequence>MDLLGFMKDAGFKASAREIVSRMKWNSSLKKKFAQLNSDDETIEITLDEMVELLESLHHLIIRINKEYVKKLEAEKLEEEDVVVKQPRDTITILPNNGVPVITQNVVCGDNINMATPKTSPNLTQTSTTQTPNLTQTSTQTSKASTQTNSAPDQTSPNVITFDDDEMVKISNV</sequence>
<accession>A0A481SD36</accession>
<dbReference type="EMBL" id="MK033567">
    <property type="protein sequence ID" value="QBH66097.1"/>
    <property type="molecule type" value="Genomic_DNA"/>
</dbReference>
<name>A0A481SD36_9BBAC</name>
<proteinExistence type="predicted"/>
<dbReference type="EMBL" id="MK033570">
    <property type="protein sequence ID" value="QBH66487.1"/>
    <property type="molecule type" value="Genomic_DNA"/>
</dbReference>
<organism evidence="5">
    <name type="scientific">Phthorimaea operculella granulovirus</name>
    <dbReference type="NCBI Taxonomy" id="192584"/>
    <lineage>
        <taxon>Viruses</taxon>
        <taxon>Viruses incertae sedis</taxon>
        <taxon>Naldaviricetes</taxon>
        <taxon>Lefavirales</taxon>
        <taxon>Baculoviridae</taxon>
        <taxon>Betabaculovirus</taxon>
        <taxon>Betabaculovirus phoperculellae</taxon>
    </lineage>
</organism>
<feature type="compositionally biased region" description="Polar residues" evidence="1">
    <location>
        <begin position="149"/>
        <end position="159"/>
    </location>
</feature>
<dbReference type="EMBL" id="MK033568">
    <property type="protein sequence ID" value="QBH66227.1"/>
    <property type="molecule type" value="Genomic_DNA"/>
</dbReference>
<evidence type="ECO:0000313" key="5">
    <source>
        <dbReference type="EMBL" id="QBH66487.1"/>
    </source>
</evidence>
<evidence type="ECO:0000256" key="1">
    <source>
        <dbReference type="SAM" id="MobiDB-lite"/>
    </source>
</evidence>
<evidence type="ECO:0000313" key="2">
    <source>
        <dbReference type="EMBL" id="QBH66097.1"/>
    </source>
</evidence>
<feature type="region of interest" description="Disordered" evidence="1">
    <location>
        <begin position="116"/>
        <end position="160"/>
    </location>
</feature>
<evidence type="ECO:0000313" key="4">
    <source>
        <dbReference type="EMBL" id="QBH66357.1"/>
    </source>
</evidence>
<reference evidence="5" key="1">
    <citation type="journal article" date="2019" name="J. Gen. Virol.">
        <title>Elucidating the genetic diversity of Phthorimaea operculella granulovirus (PhopGV).</title>
        <authorList>
            <person name="Larem A."/>
            <person name="Ben-Tiba S."/>
            <person name="Wennmann J.T."/>
            <person name="Gueli Alletti G."/>
            <person name="Jehle J.A."/>
        </authorList>
    </citation>
    <scope>NUCLEOTIDE SEQUENCE</scope>
    <source>
        <strain evidence="2">PhopGV-GR1.1</strain>
        <strain evidence="3">PhopGV-GR1.2</strain>
        <strain evidence="4">PhopGV-GR2.1</strain>
        <strain evidence="5">PhopGV-IT1.1</strain>
    </source>
</reference>
<protein>
    <submittedName>
        <fullName evidence="5">P78/83</fullName>
    </submittedName>
</protein>
<evidence type="ECO:0000313" key="3">
    <source>
        <dbReference type="EMBL" id="QBH66227.1"/>
    </source>
</evidence>
<feature type="compositionally biased region" description="Low complexity" evidence="1">
    <location>
        <begin position="119"/>
        <end position="148"/>
    </location>
</feature>